<keyword evidence="4" id="KW-1185">Reference proteome</keyword>
<keyword evidence="2" id="KW-0472">Membrane</keyword>
<feature type="transmembrane region" description="Helical" evidence="2">
    <location>
        <begin position="28"/>
        <end position="49"/>
    </location>
</feature>
<proteinExistence type="predicted"/>
<evidence type="ECO:0000313" key="3">
    <source>
        <dbReference type="EMBL" id="KAA2264621.1"/>
    </source>
</evidence>
<dbReference type="Proteomes" id="UP000323454">
    <property type="component" value="Unassembled WGS sequence"/>
</dbReference>
<name>A0A5B2XNY8_9PSEU</name>
<gene>
    <name evidence="3" type="ORF">F0L68_05845</name>
</gene>
<reference evidence="3 4" key="1">
    <citation type="submission" date="2019-09" db="EMBL/GenBank/DDBJ databases">
        <title>Goodfellowia gen. nov., a new genus of the Pseudonocardineae related to Actinoalloteichus, containing Goodfellowia coeruleoviolacea gen. nov., comb. nov. gen. nov., comb. nov.</title>
        <authorList>
            <person name="Labeda D."/>
        </authorList>
    </citation>
    <scope>NUCLEOTIDE SEQUENCE [LARGE SCALE GENOMIC DNA]</scope>
    <source>
        <strain evidence="3 4">AN110305</strain>
    </source>
</reference>
<organism evidence="3 4">
    <name type="scientific">Solihabitans fulvus</name>
    <dbReference type="NCBI Taxonomy" id="1892852"/>
    <lineage>
        <taxon>Bacteria</taxon>
        <taxon>Bacillati</taxon>
        <taxon>Actinomycetota</taxon>
        <taxon>Actinomycetes</taxon>
        <taxon>Pseudonocardiales</taxon>
        <taxon>Pseudonocardiaceae</taxon>
        <taxon>Solihabitans</taxon>
    </lineage>
</organism>
<feature type="region of interest" description="Disordered" evidence="1">
    <location>
        <begin position="1"/>
        <end position="26"/>
    </location>
</feature>
<reference evidence="3 4" key="2">
    <citation type="submission" date="2019-09" db="EMBL/GenBank/DDBJ databases">
        <authorList>
            <person name="Jin C."/>
        </authorList>
    </citation>
    <scope>NUCLEOTIDE SEQUENCE [LARGE SCALE GENOMIC DNA]</scope>
    <source>
        <strain evidence="3 4">AN110305</strain>
    </source>
</reference>
<keyword evidence="2" id="KW-1133">Transmembrane helix</keyword>
<protein>
    <submittedName>
        <fullName evidence="3">DUF3017 domain-containing protein</fullName>
    </submittedName>
</protein>
<feature type="compositionally biased region" description="Basic and acidic residues" evidence="1">
    <location>
        <begin position="1"/>
        <end position="11"/>
    </location>
</feature>
<accession>A0A5B2XNY8</accession>
<comment type="caution">
    <text evidence="3">The sequence shown here is derived from an EMBL/GenBank/DDBJ whole genome shotgun (WGS) entry which is preliminary data.</text>
</comment>
<dbReference type="EMBL" id="VUOB01000010">
    <property type="protein sequence ID" value="KAA2264621.1"/>
    <property type="molecule type" value="Genomic_DNA"/>
</dbReference>
<keyword evidence="2" id="KW-0812">Transmembrane</keyword>
<dbReference type="OrthoDB" id="5193401at2"/>
<feature type="transmembrane region" description="Helical" evidence="2">
    <location>
        <begin position="93"/>
        <end position="113"/>
    </location>
</feature>
<dbReference type="InterPro" id="IPR021385">
    <property type="entry name" value="DUF3017"/>
</dbReference>
<dbReference type="Pfam" id="PF11222">
    <property type="entry name" value="DUF3017"/>
    <property type="match status" value="1"/>
</dbReference>
<dbReference type="AlphaFoldDB" id="A0A5B2XNY8"/>
<evidence type="ECO:0000256" key="2">
    <source>
        <dbReference type="SAM" id="Phobius"/>
    </source>
</evidence>
<evidence type="ECO:0000256" key="1">
    <source>
        <dbReference type="SAM" id="MobiDB-lite"/>
    </source>
</evidence>
<dbReference type="RefSeq" id="WP_149848425.1">
    <property type="nucleotide sequence ID" value="NZ_VUOB01000010.1"/>
</dbReference>
<sequence length="114" mass="12075">MRHNPGVREPEAGTGESAGGQHHRRSGAAAHLPFALVLAITGGGLVRIVQYHWRQGAVLIGFALLVAAVLRVLMSDEQAGLLAIRRRGVDVLIYLLFGIAMTVISVTIAGGWLS</sequence>
<evidence type="ECO:0000313" key="4">
    <source>
        <dbReference type="Proteomes" id="UP000323454"/>
    </source>
</evidence>
<feature type="transmembrane region" description="Helical" evidence="2">
    <location>
        <begin position="55"/>
        <end position="73"/>
    </location>
</feature>